<dbReference type="SUPFAM" id="SSF53335">
    <property type="entry name" value="S-adenosyl-L-methionine-dependent methyltransferases"/>
    <property type="match status" value="1"/>
</dbReference>
<dbReference type="STRING" id="1798705.A2563_04130"/>
<evidence type="ECO:0000313" key="2">
    <source>
        <dbReference type="Proteomes" id="UP000176634"/>
    </source>
</evidence>
<dbReference type="InterPro" id="IPR029063">
    <property type="entry name" value="SAM-dependent_MTases_sf"/>
</dbReference>
<dbReference type="Pfam" id="PF13489">
    <property type="entry name" value="Methyltransf_23"/>
    <property type="match status" value="1"/>
</dbReference>
<name>A0A1F6P9G9_9BACT</name>
<dbReference type="Gene3D" id="3.40.50.150">
    <property type="entry name" value="Vaccinia Virus protein VP39"/>
    <property type="match status" value="1"/>
</dbReference>
<sequence>MDQTAWHQSKKTFHDINSYEKVKRLLDFEQGKKLKILDVGCGPGILSNYLRNLGHTVVGLDIHPDLPANDPNFINCDINLPWPIENSSFDLVITTDVPEHVYDPAHILREAKRVVNSDGKLIFGVPNHFDLRQRFRSLLGKGIIHWDHVRFGENAWNYAHIRFFSLPELYSVFQANGWNPKISQFNFMGCGIIPTRFTPAFFRLFLLKSWPNLFSGKFIFLLSKETNPTNNTCIHLAKTPKGL</sequence>
<dbReference type="PANTHER" id="PTHR43861">
    <property type="entry name" value="TRANS-ACONITATE 2-METHYLTRANSFERASE-RELATED"/>
    <property type="match status" value="1"/>
</dbReference>
<evidence type="ECO:0008006" key="3">
    <source>
        <dbReference type="Google" id="ProtNLM"/>
    </source>
</evidence>
<comment type="caution">
    <text evidence="1">The sequence shown here is derived from an EMBL/GenBank/DDBJ whole genome shotgun (WGS) entry which is preliminary data.</text>
</comment>
<protein>
    <recommendedName>
        <fullName evidence="3">Methyltransferase type 11 domain-containing protein</fullName>
    </recommendedName>
</protein>
<evidence type="ECO:0000313" key="1">
    <source>
        <dbReference type="EMBL" id="OGH92827.1"/>
    </source>
</evidence>
<reference evidence="1 2" key="1">
    <citation type="journal article" date="2016" name="Nat. Commun.">
        <title>Thousands of microbial genomes shed light on interconnected biogeochemical processes in an aquifer system.</title>
        <authorList>
            <person name="Anantharaman K."/>
            <person name="Brown C.T."/>
            <person name="Hug L.A."/>
            <person name="Sharon I."/>
            <person name="Castelle C.J."/>
            <person name="Probst A.J."/>
            <person name="Thomas B.C."/>
            <person name="Singh A."/>
            <person name="Wilkins M.J."/>
            <person name="Karaoz U."/>
            <person name="Brodie E.L."/>
            <person name="Williams K.H."/>
            <person name="Hubbard S.S."/>
            <person name="Banfield J.F."/>
        </authorList>
    </citation>
    <scope>NUCLEOTIDE SEQUENCE [LARGE SCALE GENOMIC DNA]</scope>
</reference>
<accession>A0A1F6P9G9</accession>
<dbReference type="CDD" id="cd02440">
    <property type="entry name" value="AdoMet_MTases"/>
    <property type="match status" value="1"/>
</dbReference>
<dbReference type="Proteomes" id="UP000176634">
    <property type="component" value="Unassembled WGS sequence"/>
</dbReference>
<dbReference type="EMBL" id="MFRA01000005">
    <property type="protein sequence ID" value="OGH92827.1"/>
    <property type="molecule type" value="Genomic_DNA"/>
</dbReference>
<organism evidence="1 2">
    <name type="scientific">Candidatus Magasanikbacteria bacterium RIFOXYD1_FULL_40_23</name>
    <dbReference type="NCBI Taxonomy" id="1798705"/>
    <lineage>
        <taxon>Bacteria</taxon>
        <taxon>Candidatus Magasanikiibacteriota</taxon>
    </lineage>
</organism>
<gene>
    <name evidence="1" type="ORF">A2563_04130</name>
</gene>
<proteinExistence type="predicted"/>
<dbReference type="AlphaFoldDB" id="A0A1F6P9G9"/>